<protein>
    <submittedName>
        <fullName evidence="2">Putative membrane protein SirB2</fullName>
    </submittedName>
</protein>
<accession>A0A2U0SMX1</accession>
<organism evidence="2 3">
    <name type="scientific">Alitibacter langaaensis DSM 22999</name>
    <dbReference type="NCBI Taxonomy" id="1122935"/>
    <lineage>
        <taxon>Bacteria</taxon>
        <taxon>Pseudomonadati</taxon>
        <taxon>Pseudomonadota</taxon>
        <taxon>Gammaproteobacteria</taxon>
        <taxon>Pasteurellales</taxon>
        <taxon>Pasteurellaceae</taxon>
        <taxon>Alitibacter</taxon>
    </lineage>
</organism>
<dbReference type="PANTHER" id="PTHR39594">
    <property type="entry name" value="PROTEIN YCHQ"/>
    <property type="match status" value="1"/>
</dbReference>
<keyword evidence="1" id="KW-0812">Transmembrane</keyword>
<dbReference type="RefSeq" id="WP_116632158.1">
    <property type="nucleotide sequence ID" value="NZ_QENU01000011.1"/>
</dbReference>
<proteinExistence type="predicted"/>
<feature type="transmembrane region" description="Helical" evidence="1">
    <location>
        <begin position="95"/>
        <end position="113"/>
    </location>
</feature>
<comment type="caution">
    <text evidence="2">The sequence shown here is derived from an EMBL/GenBank/DDBJ whole genome shotgun (WGS) entry which is preliminary data.</text>
</comment>
<gene>
    <name evidence="2" type="ORF">C8D76_11111</name>
</gene>
<dbReference type="InterPro" id="IPR007360">
    <property type="entry name" value="SirB"/>
</dbReference>
<keyword evidence="1" id="KW-0472">Membrane</keyword>
<dbReference type="AlphaFoldDB" id="A0A2U0SMX1"/>
<evidence type="ECO:0000313" key="2">
    <source>
        <dbReference type="EMBL" id="PVX32697.1"/>
    </source>
</evidence>
<feature type="transmembrane region" description="Helical" evidence="1">
    <location>
        <begin position="6"/>
        <end position="25"/>
    </location>
</feature>
<sequence>MSNLVSLHVVSAFLSLALLLIRGGFQLLGKDWRAIKLLKILPHLSDTLLLVSGVLMIFVFGLGLAPWLIGKIVLLVIYTIFAAKYFSKKISQPNSLFLVLALLAFVGAMLLGYNH</sequence>
<dbReference type="EMBL" id="QENU01000011">
    <property type="protein sequence ID" value="PVX32697.1"/>
    <property type="molecule type" value="Genomic_DNA"/>
</dbReference>
<dbReference type="OrthoDB" id="5588650at2"/>
<reference evidence="2 3" key="1">
    <citation type="submission" date="2018-05" db="EMBL/GenBank/DDBJ databases">
        <title>Genomic Encyclopedia of Type Strains, Phase IV (KMG-IV): sequencing the most valuable type-strain genomes for metagenomic binning, comparative biology and taxonomic classification.</title>
        <authorList>
            <person name="Goeker M."/>
        </authorList>
    </citation>
    <scope>NUCLEOTIDE SEQUENCE [LARGE SCALE GENOMIC DNA]</scope>
    <source>
        <strain evidence="2 3">DSM 22999</strain>
    </source>
</reference>
<dbReference type="Pfam" id="PF04247">
    <property type="entry name" value="SirB"/>
    <property type="match status" value="1"/>
</dbReference>
<evidence type="ECO:0000256" key="1">
    <source>
        <dbReference type="SAM" id="Phobius"/>
    </source>
</evidence>
<evidence type="ECO:0000313" key="3">
    <source>
        <dbReference type="Proteomes" id="UP000245909"/>
    </source>
</evidence>
<dbReference type="PANTHER" id="PTHR39594:SF1">
    <property type="entry name" value="PROTEIN YCHQ"/>
    <property type="match status" value="1"/>
</dbReference>
<dbReference type="Proteomes" id="UP000245909">
    <property type="component" value="Unassembled WGS sequence"/>
</dbReference>
<name>A0A2U0SMX1_9PAST</name>
<dbReference type="PIRSF" id="PIRSF005610">
    <property type="entry name" value="SirB"/>
    <property type="match status" value="1"/>
</dbReference>
<keyword evidence="1" id="KW-1133">Transmembrane helix</keyword>
<keyword evidence="3" id="KW-1185">Reference proteome</keyword>
<feature type="transmembrane region" description="Helical" evidence="1">
    <location>
        <begin position="64"/>
        <end position="83"/>
    </location>
</feature>
<dbReference type="GO" id="GO:0005886">
    <property type="term" value="C:plasma membrane"/>
    <property type="evidence" value="ECO:0007669"/>
    <property type="project" value="TreeGrafter"/>
</dbReference>